<evidence type="ECO:0000313" key="3">
    <source>
        <dbReference type="Proteomes" id="UP001620409"/>
    </source>
</evidence>
<comment type="caution">
    <text evidence="2">The sequence shown here is derived from an EMBL/GenBank/DDBJ whole genome shotgun (WGS) entry which is preliminary data.</text>
</comment>
<reference evidence="2 3" key="1">
    <citation type="submission" date="2020-10" db="EMBL/GenBank/DDBJ databases">
        <title>Phylogeny of dyella-like bacteria.</title>
        <authorList>
            <person name="Fu J."/>
        </authorList>
    </citation>
    <scope>NUCLEOTIDE SEQUENCE [LARGE SCALE GENOMIC DNA]</scope>
    <source>
        <strain evidence="2 3">DHG40</strain>
    </source>
</reference>
<dbReference type="InterPro" id="IPR002477">
    <property type="entry name" value="Peptidoglycan-bd-like"/>
</dbReference>
<sequence length="270" mass="28919">MQRAIRNAQSLEHAPGQVVSVLSTSAQPAFAAPHDILQQGVYGAAVRTLQANLAALGYTDSRGQPLQPDGHFGRNTEAAVRAFQSDHGLLVDGIVGKNTLEALHGQRRLRHGISALAPESEGRAHARFDDRINHAHAQRDPRAGVLPEVNTQISNPFADPRHPDHGMYAELKERIPDASENRLAELTAACHMVGIKPGQLGDIHIGRQGIVVRPDGFGLHAVVDNSVPAPPIQQTVQQVQAFDIQQAQLSVQLNQAQVGPVMGGPGSYGR</sequence>
<organism evidence="2 3">
    <name type="scientific">Dyella humi</name>
    <dbReference type="NCBI Taxonomy" id="1770547"/>
    <lineage>
        <taxon>Bacteria</taxon>
        <taxon>Pseudomonadati</taxon>
        <taxon>Pseudomonadota</taxon>
        <taxon>Gammaproteobacteria</taxon>
        <taxon>Lysobacterales</taxon>
        <taxon>Rhodanobacteraceae</taxon>
        <taxon>Dyella</taxon>
    </lineage>
</organism>
<accession>A0ABW8IFN0</accession>
<evidence type="ECO:0000313" key="2">
    <source>
        <dbReference type="EMBL" id="MFK2854011.1"/>
    </source>
</evidence>
<protein>
    <submittedName>
        <fullName evidence="2">Peptidoglycan-binding protein</fullName>
    </submittedName>
</protein>
<gene>
    <name evidence="2" type="ORF">ISP18_05370</name>
</gene>
<name>A0ABW8IFN0_9GAMM</name>
<feature type="domain" description="Peptidoglycan binding-like" evidence="1">
    <location>
        <begin position="43"/>
        <end position="103"/>
    </location>
</feature>
<evidence type="ECO:0000259" key="1">
    <source>
        <dbReference type="Pfam" id="PF01471"/>
    </source>
</evidence>
<dbReference type="Proteomes" id="UP001620409">
    <property type="component" value="Unassembled WGS sequence"/>
</dbReference>
<dbReference type="EMBL" id="JADIKI010000022">
    <property type="protein sequence ID" value="MFK2854011.1"/>
    <property type="molecule type" value="Genomic_DNA"/>
</dbReference>
<dbReference type="SUPFAM" id="SSF47090">
    <property type="entry name" value="PGBD-like"/>
    <property type="match status" value="1"/>
</dbReference>
<dbReference type="RefSeq" id="WP_380010925.1">
    <property type="nucleotide sequence ID" value="NZ_JADIKI010000022.1"/>
</dbReference>
<proteinExistence type="predicted"/>
<dbReference type="Pfam" id="PF01471">
    <property type="entry name" value="PG_binding_1"/>
    <property type="match status" value="1"/>
</dbReference>
<keyword evidence="3" id="KW-1185">Reference proteome</keyword>
<dbReference type="InterPro" id="IPR036366">
    <property type="entry name" value="PGBDSf"/>
</dbReference>
<dbReference type="InterPro" id="IPR036365">
    <property type="entry name" value="PGBD-like_sf"/>
</dbReference>
<dbReference type="Gene3D" id="1.10.101.10">
    <property type="entry name" value="PGBD-like superfamily/PGBD"/>
    <property type="match status" value="1"/>
</dbReference>